<evidence type="ECO:0000313" key="2">
    <source>
        <dbReference type="Proteomes" id="UP000254866"/>
    </source>
</evidence>
<keyword evidence="2" id="KW-1185">Reference proteome</keyword>
<dbReference type="EMBL" id="NPIC01000009">
    <property type="protein sequence ID" value="RDL33302.1"/>
    <property type="molecule type" value="Genomic_DNA"/>
</dbReference>
<dbReference type="AlphaFoldDB" id="A0A370TF35"/>
<protein>
    <submittedName>
        <fullName evidence="1">Uncharacterized protein</fullName>
    </submittedName>
</protein>
<comment type="caution">
    <text evidence="1">The sequence shown here is derived from an EMBL/GenBank/DDBJ whole genome shotgun (WGS) entry which is preliminary data.</text>
</comment>
<gene>
    <name evidence="1" type="ORF">BP5553_08741</name>
</gene>
<name>A0A370TF35_9HELO</name>
<organism evidence="1 2">
    <name type="scientific">Venustampulla echinocandica</name>
    <dbReference type="NCBI Taxonomy" id="2656787"/>
    <lineage>
        <taxon>Eukaryota</taxon>
        <taxon>Fungi</taxon>
        <taxon>Dikarya</taxon>
        <taxon>Ascomycota</taxon>
        <taxon>Pezizomycotina</taxon>
        <taxon>Leotiomycetes</taxon>
        <taxon>Helotiales</taxon>
        <taxon>Pleuroascaceae</taxon>
        <taxon>Venustampulla</taxon>
    </lineage>
</organism>
<sequence length="152" mass="17518">MTSSPQVSILDRLPDETLQRILEFSMARESPFYMDNPYPAVNISLIRKRWYFPPPILESSTGAKDPLFTNTGPYGNTPSHQRDAQSVHQADWIAINCTNRRIRRLGKQSFFRAKAIAMAAELPAQLQRNDFKRMMPNDQEVAAILYPRHCYC</sequence>
<dbReference type="Proteomes" id="UP000254866">
    <property type="component" value="Unassembled WGS sequence"/>
</dbReference>
<dbReference type="GeneID" id="43601590"/>
<dbReference type="RefSeq" id="XP_031866795.1">
    <property type="nucleotide sequence ID" value="XM_032017364.1"/>
</dbReference>
<evidence type="ECO:0000313" key="1">
    <source>
        <dbReference type="EMBL" id="RDL33302.1"/>
    </source>
</evidence>
<dbReference type="OrthoDB" id="5340558at2759"/>
<reference evidence="1 2" key="1">
    <citation type="journal article" date="2018" name="IMA Fungus">
        <title>IMA Genome-F 9: Draft genome sequence of Annulohypoxylon stygium, Aspergillus mulundensis, Berkeleyomyces basicola (syn. Thielaviopsis basicola), Ceratocystis smalleyi, two Cercospora beticola strains, Coleophoma cylindrospora, Fusarium fracticaudum, Phialophora cf. hyalina, and Morchella septimelata.</title>
        <authorList>
            <person name="Wingfield B.D."/>
            <person name="Bills G.F."/>
            <person name="Dong Y."/>
            <person name="Huang W."/>
            <person name="Nel W.J."/>
            <person name="Swalarsk-Parry B.S."/>
            <person name="Vaghefi N."/>
            <person name="Wilken P.M."/>
            <person name="An Z."/>
            <person name="de Beer Z.W."/>
            <person name="De Vos L."/>
            <person name="Chen L."/>
            <person name="Duong T.A."/>
            <person name="Gao Y."/>
            <person name="Hammerbacher A."/>
            <person name="Kikkert J.R."/>
            <person name="Li Y."/>
            <person name="Li H."/>
            <person name="Li K."/>
            <person name="Li Q."/>
            <person name="Liu X."/>
            <person name="Ma X."/>
            <person name="Naidoo K."/>
            <person name="Pethybridge S.J."/>
            <person name="Sun J."/>
            <person name="Steenkamp E.T."/>
            <person name="van der Nest M.A."/>
            <person name="van Wyk S."/>
            <person name="Wingfield M.J."/>
            <person name="Xiong C."/>
            <person name="Yue Q."/>
            <person name="Zhang X."/>
        </authorList>
    </citation>
    <scope>NUCLEOTIDE SEQUENCE [LARGE SCALE GENOMIC DNA]</scope>
    <source>
        <strain evidence="1 2">BP 5553</strain>
    </source>
</reference>
<accession>A0A370TF35</accession>
<proteinExistence type="predicted"/>